<dbReference type="GO" id="GO:0000978">
    <property type="term" value="F:RNA polymerase II cis-regulatory region sequence-specific DNA binding"/>
    <property type="evidence" value="ECO:0007669"/>
    <property type="project" value="TreeGrafter"/>
</dbReference>
<dbReference type="FunFam" id="1.20.5.170:FF:000006">
    <property type="entry name" value="fos-related antigen 2 isoform X1"/>
    <property type="match status" value="1"/>
</dbReference>
<dbReference type="PROSITE" id="PS50217">
    <property type="entry name" value="BZIP"/>
    <property type="match status" value="1"/>
</dbReference>
<dbReference type="PROSITE" id="PS00036">
    <property type="entry name" value="BZIP_BASIC"/>
    <property type="match status" value="1"/>
</dbReference>
<evidence type="ECO:0000313" key="5">
    <source>
        <dbReference type="Proteomes" id="UP000694580"/>
    </source>
</evidence>
<evidence type="ECO:0000259" key="3">
    <source>
        <dbReference type="PROSITE" id="PS50217"/>
    </source>
</evidence>
<dbReference type="AlphaFoldDB" id="A0AAY4D9H5"/>
<feature type="compositionally biased region" description="Low complexity" evidence="2">
    <location>
        <begin position="280"/>
        <end position="313"/>
    </location>
</feature>
<dbReference type="Gene3D" id="1.20.5.170">
    <property type="match status" value="1"/>
</dbReference>
<name>A0AAY4D9H5_9TELE</name>
<keyword evidence="1" id="KW-0175">Coiled coil</keyword>
<dbReference type="Ensembl" id="ENSDCDT00010052219.1">
    <property type="protein sequence ID" value="ENSDCDP00010042187.1"/>
    <property type="gene ID" value="ENSDCDG00010026577.1"/>
</dbReference>
<organism evidence="4 5">
    <name type="scientific">Denticeps clupeoides</name>
    <name type="common">denticle herring</name>
    <dbReference type="NCBI Taxonomy" id="299321"/>
    <lineage>
        <taxon>Eukaryota</taxon>
        <taxon>Metazoa</taxon>
        <taxon>Chordata</taxon>
        <taxon>Craniata</taxon>
        <taxon>Vertebrata</taxon>
        <taxon>Euteleostomi</taxon>
        <taxon>Actinopterygii</taxon>
        <taxon>Neopterygii</taxon>
        <taxon>Teleostei</taxon>
        <taxon>Clupei</taxon>
        <taxon>Clupeiformes</taxon>
        <taxon>Denticipitoidei</taxon>
        <taxon>Denticipitidae</taxon>
        <taxon>Denticeps</taxon>
    </lineage>
</organism>
<dbReference type="InterPro" id="IPR046347">
    <property type="entry name" value="bZIP_sf"/>
</dbReference>
<dbReference type="GeneTree" id="ENSGT00940000160034"/>
<proteinExistence type="predicted"/>
<feature type="region of interest" description="Disordered" evidence="2">
    <location>
        <begin position="195"/>
        <end position="249"/>
    </location>
</feature>
<evidence type="ECO:0000256" key="2">
    <source>
        <dbReference type="SAM" id="MobiDB-lite"/>
    </source>
</evidence>
<dbReference type="Pfam" id="PF00170">
    <property type="entry name" value="bZIP_1"/>
    <property type="match status" value="1"/>
</dbReference>
<dbReference type="PANTHER" id="PTHR23351">
    <property type="entry name" value="FOS TRANSCRIPTION FACTOR-RELATED"/>
    <property type="match status" value="1"/>
</dbReference>
<dbReference type="CDD" id="cd14721">
    <property type="entry name" value="bZIP_Fos"/>
    <property type="match status" value="1"/>
</dbReference>
<reference evidence="4" key="3">
    <citation type="submission" date="2025-09" db="UniProtKB">
        <authorList>
            <consortium name="Ensembl"/>
        </authorList>
    </citation>
    <scope>IDENTIFICATION</scope>
</reference>
<protein>
    <recommendedName>
        <fullName evidence="3">BZIP domain-containing protein</fullName>
    </recommendedName>
</protein>
<dbReference type="SMART" id="SM00338">
    <property type="entry name" value="BRLZ"/>
    <property type="match status" value="1"/>
</dbReference>
<dbReference type="Proteomes" id="UP000694580">
    <property type="component" value="Chromosome 18"/>
</dbReference>
<feature type="domain" description="BZIP" evidence="3">
    <location>
        <begin position="128"/>
        <end position="191"/>
    </location>
</feature>
<accession>A0AAY4D9H5</accession>
<dbReference type="GO" id="GO:0005634">
    <property type="term" value="C:nucleus"/>
    <property type="evidence" value="ECO:0007669"/>
    <property type="project" value="TreeGrafter"/>
</dbReference>
<feature type="region of interest" description="Disordered" evidence="2">
    <location>
        <begin position="98"/>
        <end position="123"/>
    </location>
</feature>
<dbReference type="PRINTS" id="PR00042">
    <property type="entry name" value="LEUZIPPRFOS"/>
</dbReference>
<dbReference type="SUPFAM" id="SSF57959">
    <property type="entry name" value="Leucine zipper domain"/>
    <property type="match status" value="1"/>
</dbReference>
<dbReference type="PANTHER" id="PTHR23351:SF25">
    <property type="entry name" value="FOS-RELATED ANTIGEN 2"/>
    <property type="match status" value="1"/>
</dbReference>
<keyword evidence="5" id="KW-1185">Reference proteome</keyword>
<dbReference type="GO" id="GO:0000981">
    <property type="term" value="F:DNA-binding transcription factor activity, RNA polymerase II-specific"/>
    <property type="evidence" value="ECO:0007669"/>
    <property type="project" value="TreeGrafter"/>
</dbReference>
<sequence length="319" mass="34811">MFSLRWKGVYFAAKLPGRRTRAPPAGALDASSRNTPGFPRATVLPTGMLDLFPLQKFSVAGPSLTDITSNRELQWMLQPSILGPAGPPYSTGPGINAITSHPGLMRASTTSGSSTRRRSDEHLSLEELERRRLRRERNKLAAAKCRNRRRELTDKLQNETDELEDEKSRLQKEIADLHKQKEKLELVLEAHRPICKAPDSDSDSDSRPAMPSLGDIKMEPDEPELPGPSTQKPRPRMSIPAPPPTACHEGEALHTPVLLSTPALTPLPAGLVFTYPPAPLSHAAPAAQHPQTCSSAHRRSSSSGDQSDHSLNSPPVLSL</sequence>
<reference evidence="4 5" key="1">
    <citation type="submission" date="2020-06" db="EMBL/GenBank/DDBJ databases">
        <authorList>
            <consortium name="Wellcome Sanger Institute Data Sharing"/>
        </authorList>
    </citation>
    <scope>NUCLEOTIDE SEQUENCE [LARGE SCALE GENOMIC DNA]</scope>
</reference>
<dbReference type="InterPro" id="IPR000837">
    <property type="entry name" value="AP-1"/>
</dbReference>
<reference evidence="4" key="2">
    <citation type="submission" date="2025-08" db="UniProtKB">
        <authorList>
            <consortium name="Ensembl"/>
        </authorList>
    </citation>
    <scope>IDENTIFICATION</scope>
</reference>
<dbReference type="InterPro" id="IPR004827">
    <property type="entry name" value="bZIP"/>
</dbReference>
<gene>
    <name evidence="4" type="primary">fosl1a</name>
</gene>
<evidence type="ECO:0000313" key="4">
    <source>
        <dbReference type="Ensembl" id="ENSDCDP00010042187.1"/>
    </source>
</evidence>
<feature type="coiled-coil region" evidence="1">
    <location>
        <begin position="123"/>
        <end position="187"/>
    </location>
</feature>
<feature type="region of interest" description="Disordered" evidence="2">
    <location>
        <begin position="274"/>
        <end position="319"/>
    </location>
</feature>
<evidence type="ECO:0000256" key="1">
    <source>
        <dbReference type="SAM" id="Coils"/>
    </source>
</evidence>